<dbReference type="GO" id="GO:0005886">
    <property type="term" value="C:plasma membrane"/>
    <property type="evidence" value="ECO:0007669"/>
    <property type="project" value="TreeGrafter"/>
</dbReference>
<accession>A0AA35RGV9</accession>
<feature type="domain" description="Serine-threonine/tyrosine-protein kinase catalytic" evidence="1">
    <location>
        <begin position="43"/>
        <end position="78"/>
    </location>
</feature>
<dbReference type="GO" id="GO:0007169">
    <property type="term" value="P:cell surface receptor protein tyrosine kinase signaling pathway"/>
    <property type="evidence" value="ECO:0007669"/>
    <property type="project" value="TreeGrafter"/>
</dbReference>
<keyword evidence="2" id="KW-0675">Receptor</keyword>
<evidence type="ECO:0000313" key="3">
    <source>
        <dbReference type="Proteomes" id="UP001174909"/>
    </source>
</evidence>
<dbReference type="AlphaFoldDB" id="A0AA35RGV9"/>
<sequence length="86" mass="9746">SLSGSWLHNYAIHGQWKSPHLSQEREKEPRLLDTDEDEVVEGTCSQIASGMEYLAANVYIHRDLAARNCMINAHFLIRFRSDGGCV</sequence>
<dbReference type="SUPFAM" id="SSF56112">
    <property type="entry name" value="Protein kinase-like (PK-like)"/>
    <property type="match status" value="1"/>
</dbReference>
<organism evidence="2 3">
    <name type="scientific">Geodia barretti</name>
    <name type="common">Barrett's horny sponge</name>
    <dbReference type="NCBI Taxonomy" id="519541"/>
    <lineage>
        <taxon>Eukaryota</taxon>
        <taxon>Metazoa</taxon>
        <taxon>Porifera</taxon>
        <taxon>Demospongiae</taxon>
        <taxon>Heteroscleromorpha</taxon>
        <taxon>Tetractinellida</taxon>
        <taxon>Astrophorina</taxon>
        <taxon>Geodiidae</taxon>
        <taxon>Geodia</taxon>
    </lineage>
</organism>
<protein>
    <submittedName>
        <fullName evidence="2">Insulin receptor-related protein</fullName>
    </submittedName>
</protein>
<dbReference type="GO" id="GO:0004714">
    <property type="term" value="F:transmembrane receptor protein tyrosine kinase activity"/>
    <property type="evidence" value="ECO:0007669"/>
    <property type="project" value="TreeGrafter"/>
</dbReference>
<name>A0AA35RGV9_GEOBA</name>
<dbReference type="PANTHER" id="PTHR24416:SF614">
    <property type="entry name" value="PROTEIN KINASE DOMAIN-CONTAINING PROTEIN"/>
    <property type="match status" value="1"/>
</dbReference>
<dbReference type="Gene3D" id="1.10.510.10">
    <property type="entry name" value="Transferase(Phosphotransferase) domain 1"/>
    <property type="match status" value="1"/>
</dbReference>
<dbReference type="EMBL" id="CASHTH010001072">
    <property type="protein sequence ID" value="CAI8010969.1"/>
    <property type="molecule type" value="Genomic_DNA"/>
</dbReference>
<proteinExistence type="predicted"/>
<dbReference type="InterPro" id="IPR050122">
    <property type="entry name" value="RTK"/>
</dbReference>
<dbReference type="Pfam" id="PF07714">
    <property type="entry name" value="PK_Tyr_Ser-Thr"/>
    <property type="match status" value="1"/>
</dbReference>
<dbReference type="InterPro" id="IPR011009">
    <property type="entry name" value="Kinase-like_dom_sf"/>
</dbReference>
<dbReference type="GO" id="GO:0043235">
    <property type="term" value="C:receptor complex"/>
    <property type="evidence" value="ECO:0007669"/>
    <property type="project" value="TreeGrafter"/>
</dbReference>
<keyword evidence="3" id="KW-1185">Reference proteome</keyword>
<dbReference type="GO" id="GO:0051897">
    <property type="term" value="P:positive regulation of phosphatidylinositol 3-kinase/protein kinase B signal transduction"/>
    <property type="evidence" value="ECO:0007669"/>
    <property type="project" value="TreeGrafter"/>
</dbReference>
<reference evidence="2" key="1">
    <citation type="submission" date="2023-03" db="EMBL/GenBank/DDBJ databases">
        <authorList>
            <person name="Steffen K."/>
            <person name="Cardenas P."/>
        </authorList>
    </citation>
    <scope>NUCLEOTIDE SEQUENCE</scope>
</reference>
<dbReference type="PROSITE" id="PS00109">
    <property type="entry name" value="PROTEIN_KINASE_TYR"/>
    <property type="match status" value="1"/>
</dbReference>
<dbReference type="Proteomes" id="UP001174909">
    <property type="component" value="Unassembled WGS sequence"/>
</dbReference>
<dbReference type="InterPro" id="IPR001245">
    <property type="entry name" value="Ser-Thr/Tyr_kinase_cat_dom"/>
</dbReference>
<dbReference type="InterPro" id="IPR008266">
    <property type="entry name" value="Tyr_kinase_AS"/>
</dbReference>
<evidence type="ECO:0000259" key="1">
    <source>
        <dbReference type="Pfam" id="PF07714"/>
    </source>
</evidence>
<feature type="non-terminal residue" evidence="2">
    <location>
        <position position="86"/>
    </location>
</feature>
<comment type="caution">
    <text evidence="2">The sequence shown here is derived from an EMBL/GenBank/DDBJ whole genome shotgun (WGS) entry which is preliminary data.</text>
</comment>
<dbReference type="PANTHER" id="PTHR24416">
    <property type="entry name" value="TYROSINE-PROTEIN KINASE RECEPTOR"/>
    <property type="match status" value="1"/>
</dbReference>
<gene>
    <name evidence="2" type="ORF">GBAR_LOCUS7141</name>
</gene>
<evidence type="ECO:0000313" key="2">
    <source>
        <dbReference type="EMBL" id="CAI8010969.1"/>
    </source>
</evidence>
<feature type="non-terminal residue" evidence="2">
    <location>
        <position position="1"/>
    </location>
</feature>